<organism evidence="2 3">
    <name type="scientific">Phytobacter ursingii</name>
    <dbReference type="NCBI Taxonomy" id="1972431"/>
    <lineage>
        <taxon>Bacteria</taxon>
        <taxon>Pseudomonadati</taxon>
        <taxon>Pseudomonadota</taxon>
        <taxon>Gammaproteobacteria</taxon>
        <taxon>Enterobacterales</taxon>
        <taxon>Enterobacteriaceae</taxon>
        <taxon>Phytobacter</taxon>
    </lineage>
</organism>
<gene>
    <name evidence="2" type="ORF">R0H02_24565</name>
</gene>
<proteinExistence type="predicted"/>
<dbReference type="EMBL" id="JAWJAC010000024">
    <property type="protein sequence ID" value="MDV2865619.1"/>
    <property type="molecule type" value="Genomic_DNA"/>
</dbReference>
<dbReference type="Gene3D" id="6.10.290.20">
    <property type="match status" value="1"/>
</dbReference>
<dbReference type="AlphaFoldDB" id="A0AB35RWC2"/>
<keyword evidence="3" id="KW-1185">Reference proteome</keyword>
<dbReference type="Proteomes" id="UP001286589">
    <property type="component" value="Unassembled WGS sequence"/>
</dbReference>
<evidence type="ECO:0000313" key="3">
    <source>
        <dbReference type="Proteomes" id="UP001286589"/>
    </source>
</evidence>
<dbReference type="Pfam" id="PF10784">
    <property type="entry name" value="Plasmid_stab_B"/>
    <property type="match status" value="1"/>
</dbReference>
<feature type="region of interest" description="Disordered" evidence="1">
    <location>
        <begin position="104"/>
        <end position="138"/>
    </location>
</feature>
<sequence>MKLAENMDKPDTRRKIMFYLNPESSEAERYVCDEIDKISQGERGRVWRATMLSGFALRKQDPRLANMLAELLNENTTFEEMVMVMQAVFPEEMKGLVNRKPAATVIQERESKDRLPAPSDDETRDNARAMFGQSKKGM</sequence>
<name>A0AB35RWC2_9ENTR</name>
<evidence type="ECO:0000256" key="1">
    <source>
        <dbReference type="SAM" id="MobiDB-lite"/>
    </source>
</evidence>
<dbReference type="RefSeq" id="WP_317101677.1">
    <property type="nucleotide sequence ID" value="NZ_JAWJAC010000024.1"/>
</dbReference>
<reference evidence="2 3" key="1">
    <citation type="submission" date="2023-10" db="EMBL/GenBank/DDBJ databases">
        <title>Phytobacter spp. The emergence of a new genus of hospital-origin enterobacteria encoding carbapenemases in Argentina.</title>
        <authorList>
            <person name="Vay C."/>
            <person name="Almuzara M."/>
            <person name="Traglia G.M."/>
            <person name="Campos J."/>
        </authorList>
    </citation>
    <scope>NUCLEOTIDE SEQUENCE [LARGE SCALE GENOMIC DNA]</scope>
    <source>
        <strain evidence="2 3">CVMA36</strain>
    </source>
</reference>
<comment type="caution">
    <text evidence="2">The sequence shown here is derived from an EMBL/GenBank/DDBJ whole genome shotgun (WGS) entry which is preliminary data.</text>
</comment>
<protein>
    <submittedName>
        <fullName evidence="2">Plasmid partitioning/stability family protein</fullName>
    </submittedName>
</protein>
<dbReference type="InterPro" id="IPR038307">
    <property type="entry name" value="StbB_sf"/>
</dbReference>
<dbReference type="InterPro" id="IPR019720">
    <property type="entry name" value="Plasmid_stability_protein_StbB"/>
</dbReference>
<evidence type="ECO:0000313" key="2">
    <source>
        <dbReference type="EMBL" id="MDV2865619.1"/>
    </source>
</evidence>
<accession>A0AB35RWC2</accession>